<evidence type="ECO:0000313" key="2">
    <source>
        <dbReference type="Proteomes" id="UP000176846"/>
    </source>
</evidence>
<protein>
    <submittedName>
        <fullName evidence="1">Uncharacterized protein</fullName>
    </submittedName>
</protein>
<comment type="caution">
    <text evidence="1">The sequence shown here is derived from an EMBL/GenBank/DDBJ whole genome shotgun (WGS) entry which is preliminary data.</text>
</comment>
<name>A0A1F7UW15_9BACT</name>
<dbReference type="Proteomes" id="UP000176846">
    <property type="component" value="Unassembled WGS sequence"/>
</dbReference>
<gene>
    <name evidence="1" type="ORF">A2936_02075</name>
</gene>
<accession>A0A1F7UW15</accession>
<reference evidence="1 2" key="1">
    <citation type="journal article" date="2016" name="Nat. Commun.">
        <title>Thousands of microbial genomes shed light on interconnected biogeochemical processes in an aquifer system.</title>
        <authorList>
            <person name="Anantharaman K."/>
            <person name="Brown C.T."/>
            <person name="Hug L.A."/>
            <person name="Sharon I."/>
            <person name="Castelle C.J."/>
            <person name="Probst A.J."/>
            <person name="Thomas B.C."/>
            <person name="Singh A."/>
            <person name="Wilkins M.J."/>
            <person name="Karaoz U."/>
            <person name="Brodie E.L."/>
            <person name="Williams K.H."/>
            <person name="Hubbard S.S."/>
            <person name="Banfield J.F."/>
        </authorList>
    </citation>
    <scope>NUCLEOTIDE SEQUENCE [LARGE SCALE GENOMIC DNA]</scope>
</reference>
<proteinExistence type="predicted"/>
<sequence>MLGRSLSIPPFKRHQLRAYEFAPAVAMFTLARAEFLVVVKIALTIIRYPAFLSSRCGAAIEAPRSTEWGYPHDGPSVCPLALVRERMWIKDQNDILIIMLFKNKIKNPPPGRREKHESESLVWERVVPLAEA</sequence>
<dbReference type="AlphaFoldDB" id="A0A1F7UW15"/>
<organism evidence="1 2">
    <name type="scientific">Candidatus Uhrbacteria bacterium RIFCSPLOWO2_01_FULL_47_25</name>
    <dbReference type="NCBI Taxonomy" id="1802402"/>
    <lineage>
        <taxon>Bacteria</taxon>
        <taxon>Candidatus Uhriibacteriota</taxon>
    </lineage>
</organism>
<evidence type="ECO:0000313" key="1">
    <source>
        <dbReference type="EMBL" id="OGL82470.1"/>
    </source>
</evidence>
<dbReference type="EMBL" id="MGEK01000021">
    <property type="protein sequence ID" value="OGL82470.1"/>
    <property type="molecule type" value="Genomic_DNA"/>
</dbReference>